<organism evidence="2 3">
    <name type="scientific">Microbacterium oleivorans</name>
    <dbReference type="NCBI Taxonomy" id="273677"/>
    <lineage>
        <taxon>Bacteria</taxon>
        <taxon>Bacillati</taxon>
        <taxon>Actinomycetota</taxon>
        <taxon>Actinomycetes</taxon>
        <taxon>Micrococcales</taxon>
        <taxon>Microbacteriaceae</taxon>
        <taxon>Microbacterium</taxon>
    </lineage>
</organism>
<evidence type="ECO:0000313" key="3">
    <source>
        <dbReference type="Proteomes" id="UP000076998"/>
    </source>
</evidence>
<feature type="transmembrane region" description="Helical" evidence="1">
    <location>
        <begin position="115"/>
        <end position="136"/>
    </location>
</feature>
<name>A0A177K632_9MICO</name>
<evidence type="ECO:0000313" key="2">
    <source>
        <dbReference type="EMBL" id="OAH48858.1"/>
    </source>
</evidence>
<dbReference type="Proteomes" id="UP000076998">
    <property type="component" value="Unassembled WGS sequence"/>
</dbReference>
<accession>A0A177K632</accession>
<evidence type="ECO:0000256" key="1">
    <source>
        <dbReference type="SAM" id="Phobius"/>
    </source>
</evidence>
<feature type="transmembrane region" description="Helical" evidence="1">
    <location>
        <begin position="78"/>
        <end position="103"/>
    </location>
</feature>
<feature type="transmembrane region" description="Helical" evidence="1">
    <location>
        <begin position="12"/>
        <end position="32"/>
    </location>
</feature>
<gene>
    <name evidence="2" type="ORF">AYL44_12570</name>
</gene>
<proteinExistence type="predicted"/>
<feature type="transmembrane region" description="Helical" evidence="1">
    <location>
        <begin position="160"/>
        <end position="181"/>
    </location>
</feature>
<evidence type="ECO:0008006" key="4">
    <source>
        <dbReference type="Google" id="ProtNLM"/>
    </source>
</evidence>
<dbReference type="EMBL" id="LSTV01000005">
    <property type="protein sequence ID" value="OAH48858.1"/>
    <property type="molecule type" value="Genomic_DNA"/>
</dbReference>
<reference evidence="2 3" key="1">
    <citation type="submission" date="2016-02" db="EMBL/GenBank/DDBJ databases">
        <authorList>
            <person name="Wen L."/>
            <person name="He K."/>
            <person name="Yang H."/>
        </authorList>
    </citation>
    <scope>NUCLEOTIDE SEQUENCE [LARGE SCALE GENOMIC DNA]</scope>
    <source>
        <strain evidence="2 3">CD11_3</strain>
    </source>
</reference>
<keyword evidence="1" id="KW-0812">Transmembrane</keyword>
<sequence>MMSTTRTSGALDLVVYGVAASLTALAVAVYRITEIVSPAGPAVTVGADAASAALRLSPGAAVDAVVVRAPDLGAGGRAWMIAAVLIAAVAAIIVAAALMRVAFAVRRGRVFTGGATRALAVIAGTLTVAVFAWPIVDGMGRQHAVQSLGIRFETLSMLDLLPLLPILLAAVAAAVLAGAFAQGERLQHDTEGLV</sequence>
<comment type="caution">
    <text evidence="2">The sequence shown here is derived from an EMBL/GenBank/DDBJ whole genome shotgun (WGS) entry which is preliminary data.</text>
</comment>
<protein>
    <recommendedName>
        <fullName evidence="4">DUF2975 domain-containing protein</fullName>
    </recommendedName>
</protein>
<keyword evidence="1" id="KW-0472">Membrane</keyword>
<dbReference type="AlphaFoldDB" id="A0A177K632"/>
<dbReference type="OrthoDB" id="5084186at2"/>
<keyword evidence="1" id="KW-1133">Transmembrane helix</keyword>